<comment type="caution">
    <text evidence="2">The sequence shown here is derived from an EMBL/GenBank/DDBJ whole genome shotgun (WGS) entry which is preliminary data.</text>
</comment>
<dbReference type="SUPFAM" id="SSF101874">
    <property type="entry name" value="YceI-like"/>
    <property type="match status" value="1"/>
</dbReference>
<dbReference type="PANTHER" id="PTHR34406">
    <property type="entry name" value="PROTEIN YCEI"/>
    <property type="match status" value="1"/>
</dbReference>
<dbReference type="Proteomes" id="UP000598196">
    <property type="component" value="Unassembled WGS sequence"/>
</dbReference>
<feature type="domain" description="Lipid/polyisoprenoid-binding YceI-like" evidence="1">
    <location>
        <begin position="25"/>
        <end position="187"/>
    </location>
</feature>
<dbReference type="PANTHER" id="PTHR34406:SF1">
    <property type="entry name" value="PROTEIN YCEI"/>
    <property type="match status" value="1"/>
</dbReference>
<dbReference type="SMART" id="SM00867">
    <property type="entry name" value="YceI"/>
    <property type="match status" value="1"/>
</dbReference>
<proteinExistence type="predicted"/>
<dbReference type="EMBL" id="BMLP01000001">
    <property type="protein sequence ID" value="GGO28679.1"/>
    <property type="molecule type" value="Genomic_DNA"/>
</dbReference>
<accession>A0A918DCS0</accession>
<dbReference type="Gene3D" id="2.40.128.110">
    <property type="entry name" value="Lipid/polyisoprenoid-binding, YceI-like"/>
    <property type="match status" value="1"/>
</dbReference>
<protein>
    <submittedName>
        <fullName evidence="2">Polyisoprenoid-binding protein</fullName>
    </submittedName>
</protein>
<dbReference type="AlphaFoldDB" id="A0A918DCS0"/>
<dbReference type="Pfam" id="PF04264">
    <property type="entry name" value="YceI"/>
    <property type="match status" value="1"/>
</dbReference>
<dbReference type="OrthoDB" id="9811006at2"/>
<dbReference type="InterPro" id="IPR007372">
    <property type="entry name" value="Lipid/polyisoprenoid-bd_YceI"/>
</dbReference>
<evidence type="ECO:0000313" key="2">
    <source>
        <dbReference type="EMBL" id="GGO28679.1"/>
    </source>
</evidence>
<keyword evidence="3" id="KW-1185">Reference proteome</keyword>
<organism evidence="2 3">
    <name type="scientific">Gemmobacter aquaticus</name>
    <dbReference type="NCBI Taxonomy" id="490185"/>
    <lineage>
        <taxon>Bacteria</taxon>
        <taxon>Pseudomonadati</taxon>
        <taxon>Pseudomonadota</taxon>
        <taxon>Alphaproteobacteria</taxon>
        <taxon>Rhodobacterales</taxon>
        <taxon>Paracoccaceae</taxon>
        <taxon>Gemmobacter</taxon>
    </lineage>
</organism>
<evidence type="ECO:0000259" key="1">
    <source>
        <dbReference type="SMART" id="SM00867"/>
    </source>
</evidence>
<gene>
    <name evidence="2" type="ORF">GCM10010991_11720</name>
</gene>
<sequence>MKAVGTLGVVLALISAVPVWAAPERYLLQAEASRVAFSAPSDGQPITGTFPIRSASVVIDVEKPARSQIDVTLNVAGVKASSLLAAEAMRGESVLATRRFPEARFVSESVRGDPSAVEVGGQLTLRGVTRPVVLRGRILRQSGAAEDDFSRLTVALRGQVSRSAFGADGWAGMVGDVITLDILARIQRAGG</sequence>
<dbReference type="RefSeq" id="WP_146285100.1">
    <property type="nucleotide sequence ID" value="NZ_BMLP01000001.1"/>
</dbReference>
<reference evidence="2 3" key="1">
    <citation type="journal article" date="2014" name="Int. J. Syst. Evol. Microbiol.">
        <title>Complete genome sequence of Corynebacterium casei LMG S-19264T (=DSM 44701T), isolated from a smear-ripened cheese.</title>
        <authorList>
            <consortium name="US DOE Joint Genome Institute (JGI-PGF)"/>
            <person name="Walter F."/>
            <person name="Albersmeier A."/>
            <person name="Kalinowski J."/>
            <person name="Ruckert C."/>
        </authorList>
    </citation>
    <scope>NUCLEOTIDE SEQUENCE [LARGE SCALE GENOMIC DNA]</scope>
    <source>
        <strain evidence="2 3">CGMCC 1.7029</strain>
    </source>
</reference>
<dbReference type="InterPro" id="IPR036761">
    <property type="entry name" value="TTHA0802/YceI-like_sf"/>
</dbReference>
<name>A0A918DCS0_9RHOB</name>
<evidence type="ECO:0000313" key="3">
    <source>
        <dbReference type="Proteomes" id="UP000598196"/>
    </source>
</evidence>